<feature type="non-terminal residue" evidence="1">
    <location>
        <position position="1"/>
    </location>
</feature>
<proteinExistence type="predicted"/>
<dbReference type="EMBL" id="KN659252">
    <property type="protein sequence ID" value="KHN19181.1"/>
    <property type="molecule type" value="Genomic_DNA"/>
</dbReference>
<protein>
    <recommendedName>
        <fullName evidence="2">Retrovirus-related Pol polyprotein from transposon TNT 1-94</fullName>
    </recommendedName>
</protein>
<feature type="non-terminal residue" evidence="1">
    <location>
        <position position="67"/>
    </location>
</feature>
<accession>A0A0B2QC42</accession>
<organism evidence="1">
    <name type="scientific">Glycine soja</name>
    <name type="common">Wild soybean</name>
    <dbReference type="NCBI Taxonomy" id="3848"/>
    <lineage>
        <taxon>Eukaryota</taxon>
        <taxon>Viridiplantae</taxon>
        <taxon>Streptophyta</taxon>
        <taxon>Embryophyta</taxon>
        <taxon>Tracheophyta</taxon>
        <taxon>Spermatophyta</taxon>
        <taxon>Magnoliopsida</taxon>
        <taxon>eudicotyledons</taxon>
        <taxon>Gunneridae</taxon>
        <taxon>Pentapetalae</taxon>
        <taxon>rosids</taxon>
        <taxon>fabids</taxon>
        <taxon>Fabales</taxon>
        <taxon>Fabaceae</taxon>
        <taxon>Papilionoideae</taxon>
        <taxon>50 kb inversion clade</taxon>
        <taxon>NPAAA clade</taxon>
        <taxon>indigoferoid/millettioid clade</taxon>
        <taxon>Phaseoleae</taxon>
        <taxon>Glycine</taxon>
        <taxon>Glycine subgen. Soja</taxon>
    </lineage>
</organism>
<reference evidence="1" key="1">
    <citation type="submission" date="2014-07" db="EMBL/GenBank/DDBJ databases">
        <title>Identification of a novel salt tolerance gene in wild soybean by whole-genome sequencing.</title>
        <authorList>
            <person name="Lam H.-M."/>
            <person name="Qi X."/>
            <person name="Li M.-W."/>
            <person name="Liu X."/>
            <person name="Xie M."/>
            <person name="Ni M."/>
            <person name="Xu X."/>
        </authorList>
    </citation>
    <scope>NUCLEOTIDE SEQUENCE [LARGE SCALE GENOMIC DNA]</scope>
    <source>
        <tissue evidence="1">Root</tissue>
    </source>
</reference>
<dbReference type="Pfam" id="PF14223">
    <property type="entry name" value="Retrotran_gag_2"/>
    <property type="match status" value="1"/>
</dbReference>
<evidence type="ECO:0008006" key="2">
    <source>
        <dbReference type="Google" id="ProtNLM"/>
    </source>
</evidence>
<name>A0A0B2QC42_GLYSO</name>
<dbReference type="Proteomes" id="UP000053555">
    <property type="component" value="Unassembled WGS sequence"/>
</dbReference>
<evidence type="ECO:0000313" key="1">
    <source>
        <dbReference type="EMBL" id="KHN19181.1"/>
    </source>
</evidence>
<sequence>NGIEIPKEGASDSQKTGFKDLKKKDYKALVILHQCVDDSHFEKIANAKSAKEAWDILNKAYAGADKI</sequence>
<dbReference type="AlphaFoldDB" id="A0A0B2QC42"/>
<gene>
    <name evidence="1" type="ORF">glysoja_042784</name>
</gene>